<protein>
    <submittedName>
        <fullName evidence="3">Uncharacterized protein</fullName>
    </submittedName>
</protein>
<evidence type="ECO:0000313" key="3">
    <source>
        <dbReference type="EMBL" id="BDR59436.1"/>
    </source>
</evidence>
<keyword evidence="1" id="KW-0175">Coiled coil</keyword>
<dbReference type="Proteomes" id="UP001321861">
    <property type="component" value="Chromosome"/>
</dbReference>
<reference evidence="3 4" key="1">
    <citation type="journal article" date="2023" name="Microbiol. Spectr.">
        <title>Symbiosis of Carpenter Bees with Uncharacterized Lactic Acid Bacteria Showing NAD Auxotrophy.</title>
        <authorList>
            <person name="Kawasaki S."/>
            <person name="Ozawa K."/>
            <person name="Mori T."/>
            <person name="Yamamoto A."/>
            <person name="Ito M."/>
            <person name="Ohkuma M."/>
            <person name="Sakamoto M."/>
            <person name="Matsutani M."/>
        </authorList>
    </citation>
    <scope>NUCLEOTIDE SEQUENCE [LARGE SCALE GENOMIC DNA]</scope>
    <source>
        <strain evidence="3 4">XA3</strain>
    </source>
</reference>
<evidence type="ECO:0000256" key="2">
    <source>
        <dbReference type="SAM" id="MobiDB-lite"/>
    </source>
</evidence>
<dbReference type="KEGG" id="xap:XA3_18770"/>
<evidence type="ECO:0000313" key="4">
    <source>
        <dbReference type="Proteomes" id="UP001321861"/>
    </source>
</evidence>
<sequence>MDEEIKDSRKELEREYNEKLEEITFRQRTVDQTADSMAEEGVYWLKKINPEASSREIYQIVDDYRNQAREAIGQERRKITNQYEENRDELNRKLRDQDGDIR</sequence>
<feature type="region of interest" description="Disordered" evidence="2">
    <location>
        <begin position="83"/>
        <end position="102"/>
    </location>
</feature>
<dbReference type="RefSeq" id="WP_317635229.1">
    <property type="nucleotide sequence ID" value="NZ_AP026802.1"/>
</dbReference>
<proteinExistence type="predicted"/>
<accession>A0AAU9D3M8</accession>
<gene>
    <name evidence="3" type="ORF">XA3_18770</name>
</gene>
<keyword evidence="4" id="KW-1185">Reference proteome</keyword>
<dbReference type="EMBL" id="AP026802">
    <property type="protein sequence ID" value="BDR59436.1"/>
    <property type="molecule type" value="Genomic_DNA"/>
</dbReference>
<dbReference type="AlphaFoldDB" id="A0AAU9D3M8"/>
<feature type="coiled-coil region" evidence="1">
    <location>
        <begin position="2"/>
        <end position="29"/>
    </location>
</feature>
<evidence type="ECO:0000256" key="1">
    <source>
        <dbReference type="SAM" id="Coils"/>
    </source>
</evidence>
<name>A0AAU9D3M8_9LACO</name>
<organism evidence="3 4">
    <name type="scientific">Xylocopilactobacillus apicola</name>
    <dbReference type="NCBI Taxonomy" id="2932184"/>
    <lineage>
        <taxon>Bacteria</taxon>
        <taxon>Bacillati</taxon>
        <taxon>Bacillota</taxon>
        <taxon>Bacilli</taxon>
        <taxon>Lactobacillales</taxon>
        <taxon>Lactobacillaceae</taxon>
        <taxon>Xylocopilactobacillus</taxon>
    </lineage>
</organism>